<dbReference type="EMBL" id="CP063231">
    <property type="protein sequence ID" value="URL60066.1"/>
    <property type="molecule type" value="Genomic_DNA"/>
</dbReference>
<keyword evidence="2" id="KW-1185">Reference proteome</keyword>
<sequence>MNGNQPNEATARIRFAAADLAPDPDDIEDNLLRARTKGRDLMLKIPSLKDRPVVNGDTVTLVLDGEELEDTSFSIVDPDAPIPLMLSAARHDQSGRYQINYVIRYLAGGGQSETGPRDQGFVADYEPPGLPFLASPVFYFSPDDGLTPDRLDPNGNLIALVPGYTGLAIHDAITPLIDGVEGAPTIVTELPVEGSLIHVIYPGTMLSGLSGSHDFAYRIRDRAGNVSADSRPVSMNVLLGH</sequence>
<reference evidence="1" key="1">
    <citation type="submission" date="2020-10" db="EMBL/GenBank/DDBJ databases">
        <title>Whole-genome sequence of Luteibacter sp. EIF3.</title>
        <authorList>
            <person name="Friedrich I."/>
            <person name="Hertel R."/>
            <person name="Daniel R."/>
        </authorList>
    </citation>
    <scope>NUCLEOTIDE SEQUENCE</scope>
    <source>
        <strain evidence="1">EIF3</strain>
    </source>
</reference>
<dbReference type="Proteomes" id="UP001056681">
    <property type="component" value="Chromosome"/>
</dbReference>
<dbReference type="RefSeq" id="WP_250340517.1">
    <property type="nucleotide sequence ID" value="NZ_CP063231.1"/>
</dbReference>
<name>A0ABY4T630_9GAMM</name>
<organism evidence="1 2">
    <name type="scientific">Luteibacter flocculans</name>
    <dbReference type="NCBI Taxonomy" id="2780091"/>
    <lineage>
        <taxon>Bacteria</taxon>
        <taxon>Pseudomonadati</taxon>
        <taxon>Pseudomonadota</taxon>
        <taxon>Gammaproteobacteria</taxon>
        <taxon>Lysobacterales</taxon>
        <taxon>Rhodanobacteraceae</taxon>
        <taxon>Luteibacter</taxon>
    </lineage>
</organism>
<evidence type="ECO:0000313" key="2">
    <source>
        <dbReference type="Proteomes" id="UP001056681"/>
    </source>
</evidence>
<evidence type="ECO:0000313" key="1">
    <source>
        <dbReference type="EMBL" id="URL60066.1"/>
    </source>
</evidence>
<gene>
    <name evidence="1" type="ORF">IM816_08285</name>
</gene>
<protein>
    <submittedName>
        <fullName evidence="1">Uncharacterized protein</fullName>
    </submittedName>
</protein>
<proteinExistence type="predicted"/>
<accession>A0ABY4T630</accession>